<dbReference type="CDD" id="cd20071">
    <property type="entry name" value="SET_SMYD"/>
    <property type="match status" value="1"/>
</dbReference>
<dbReference type="OMA" id="YWRYIND"/>
<accession>A0A0C4EB29</accession>
<dbReference type="OrthoDB" id="1028014at2759"/>
<feature type="chain" id="PRO_5007393438" description="SET domain-containing protein" evidence="1">
    <location>
        <begin position="20"/>
        <end position="290"/>
    </location>
</feature>
<dbReference type="STRING" id="644358.A0A0C4EB29"/>
<evidence type="ECO:0000313" key="4">
    <source>
        <dbReference type="EnsemblFungi" id="MAPG_09872T0"/>
    </source>
</evidence>
<dbReference type="InterPro" id="IPR053185">
    <property type="entry name" value="SET_domain_protein"/>
</dbReference>
<dbReference type="SMART" id="SM00317">
    <property type="entry name" value="SET"/>
    <property type="match status" value="1"/>
</dbReference>
<dbReference type="InterPro" id="IPR046341">
    <property type="entry name" value="SET_dom_sf"/>
</dbReference>
<reference evidence="3" key="3">
    <citation type="submission" date="2011-03" db="EMBL/GenBank/DDBJ databases">
        <title>Annotation of Magnaporthe poae ATCC 64411.</title>
        <authorList>
            <person name="Ma L.-J."/>
            <person name="Dead R."/>
            <person name="Young S.K."/>
            <person name="Zeng Q."/>
            <person name="Gargeya S."/>
            <person name="Fitzgerald M."/>
            <person name="Haas B."/>
            <person name="Abouelleil A."/>
            <person name="Alvarado L."/>
            <person name="Arachchi H.M."/>
            <person name="Berlin A."/>
            <person name="Brown A."/>
            <person name="Chapman S.B."/>
            <person name="Chen Z."/>
            <person name="Dunbar C."/>
            <person name="Freedman E."/>
            <person name="Gearin G."/>
            <person name="Gellesch M."/>
            <person name="Goldberg J."/>
            <person name="Griggs A."/>
            <person name="Gujja S."/>
            <person name="Heiman D."/>
            <person name="Howarth C."/>
            <person name="Larson L."/>
            <person name="Lui A."/>
            <person name="MacDonald P.J.P."/>
            <person name="Mehta T."/>
            <person name="Montmayeur A."/>
            <person name="Murphy C."/>
            <person name="Neiman D."/>
            <person name="Pearson M."/>
            <person name="Priest M."/>
            <person name="Roberts A."/>
            <person name="Saif S."/>
            <person name="Shea T."/>
            <person name="Shenoy N."/>
            <person name="Sisk P."/>
            <person name="Stolte C."/>
            <person name="Sykes S."/>
            <person name="Yandava C."/>
            <person name="Wortman J."/>
            <person name="Nusbaum C."/>
            <person name="Birren B."/>
        </authorList>
    </citation>
    <scope>NUCLEOTIDE SEQUENCE</scope>
    <source>
        <strain evidence="3">ATCC 64411</strain>
    </source>
</reference>
<dbReference type="Pfam" id="PF00856">
    <property type="entry name" value="SET"/>
    <property type="match status" value="1"/>
</dbReference>
<reference evidence="5" key="1">
    <citation type="submission" date="2010-05" db="EMBL/GenBank/DDBJ databases">
        <title>The genome sequence of Magnaporthe poae strain ATCC 64411.</title>
        <authorList>
            <person name="Ma L.-J."/>
            <person name="Dead R."/>
            <person name="Young S."/>
            <person name="Zeng Q."/>
            <person name="Koehrsen M."/>
            <person name="Alvarado L."/>
            <person name="Berlin A."/>
            <person name="Chapman S.B."/>
            <person name="Chen Z."/>
            <person name="Freedman E."/>
            <person name="Gellesch M."/>
            <person name="Goldberg J."/>
            <person name="Griggs A."/>
            <person name="Gujja S."/>
            <person name="Heilman E.R."/>
            <person name="Heiman D."/>
            <person name="Hepburn T."/>
            <person name="Howarth C."/>
            <person name="Jen D."/>
            <person name="Larson L."/>
            <person name="Mehta T."/>
            <person name="Neiman D."/>
            <person name="Pearson M."/>
            <person name="Roberts A."/>
            <person name="Saif S."/>
            <person name="Shea T."/>
            <person name="Shenoy N."/>
            <person name="Sisk P."/>
            <person name="Stolte C."/>
            <person name="Sykes S."/>
            <person name="Walk T."/>
            <person name="White J."/>
            <person name="Yandava C."/>
            <person name="Haas B."/>
            <person name="Nusbaum C."/>
            <person name="Birren B."/>
        </authorList>
    </citation>
    <scope>NUCLEOTIDE SEQUENCE [LARGE SCALE GENOMIC DNA]</scope>
    <source>
        <strain evidence="5">ATCC 64411 / 73-15</strain>
    </source>
</reference>
<feature type="signal peptide" evidence="1">
    <location>
        <begin position="1"/>
        <end position="19"/>
    </location>
</feature>
<dbReference type="Proteomes" id="UP000011715">
    <property type="component" value="Unassembled WGS sequence"/>
</dbReference>
<reference evidence="4" key="5">
    <citation type="submission" date="2015-06" db="UniProtKB">
        <authorList>
            <consortium name="EnsemblFungi"/>
        </authorList>
    </citation>
    <scope>IDENTIFICATION</scope>
    <source>
        <strain evidence="4">ATCC 64411</strain>
    </source>
</reference>
<evidence type="ECO:0000313" key="3">
    <source>
        <dbReference type="EMBL" id="KLU91351.1"/>
    </source>
</evidence>
<sequence>MLGILVICTAVLSAALARAETLWEDPSPLIDKATNQTFQPNNAAGWQGPESCSGKWCLYWNPQYNNGQGLALITSAEHAKEAATYIKAPPTTAPENHPFRVADIPGKGRGLVATRLIAKGEVVMAVRPVLVVEVDAYHGLPEAEAKRLYGQALDRLSKTAKEGFMSQTGDDLRDKLARNTFTVWIGSRGRHMGAYPQASLVNHDCRPSTTYRLSNLTHTTTAVRDIQPGEEISISYIDVLHPRDKRQAWLREWGALVEEPTRHWTWGLRKATGQGRTAAAADDKAVKDEL</sequence>
<dbReference type="Gene3D" id="2.170.270.10">
    <property type="entry name" value="SET domain"/>
    <property type="match status" value="1"/>
</dbReference>
<proteinExistence type="predicted"/>
<evidence type="ECO:0000313" key="5">
    <source>
        <dbReference type="Proteomes" id="UP000011715"/>
    </source>
</evidence>
<gene>
    <name evidence="3" type="ORF">MAPG_09872</name>
</gene>
<dbReference type="PANTHER" id="PTHR47332:SF6">
    <property type="entry name" value="SET DOMAIN-CONTAINING PROTEIN"/>
    <property type="match status" value="1"/>
</dbReference>
<keyword evidence="5" id="KW-1185">Reference proteome</keyword>
<dbReference type="VEuPathDB" id="FungiDB:MAPG_09872"/>
<protein>
    <recommendedName>
        <fullName evidence="2">SET domain-containing protein</fullName>
    </recommendedName>
</protein>
<dbReference type="PANTHER" id="PTHR47332">
    <property type="entry name" value="SET DOMAIN-CONTAINING PROTEIN 5"/>
    <property type="match status" value="1"/>
</dbReference>
<dbReference type="EMBL" id="ADBL01002532">
    <property type="status" value="NOT_ANNOTATED_CDS"/>
    <property type="molecule type" value="Genomic_DNA"/>
</dbReference>
<name>A0A0C4EB29_MAGP6</name>
<reference evidence="3" key="2">
    <citation type="submission" date="2010-05" db="EMBL/GenBank/DDBJ databases">
        <title>The Genome Sequence of Magnaporthe poae strain ATCC 64411.</title>
        <authorList>
            <consortium name="The Broad Institute Genome Sequencing Platform"/>
            <consortium name="Broad Institute Genome Sequencing Center for Infectious Disease"/>
            <person name="Ma L.-J."/>
            <person name="Dead R."/>
            <person name="Young S."/>
            <person name="Zeng Q."/>
            <person name="Koehrsen M."/>
            <person name="Alvarado L."/>
            <person name="Berlin A."/>
            <person name="Chapman S.B."/>
            <person name="Chen Z."/>
            <person name="Freedman E."/>
            <person name="Gellesch M."/>
            <person name="Goldberg J."/>
            <person name="Griggs A."/>
            <person name="Gujja S."/>
            <person name="Heilman E.R."/>
            <person name="Heiman D."/>
            <person name="Hepburn T."/>
            <person name="Howarth C."/>
            <person name="Jen D."/>
            <person name="Larson L."/>
            <person name="Mehta T."/>
            <person name="Neiman D."/>
            <person name="Pearson M."/>
            <person name="Roberts A."/>
            <person name="Saif S."/>
            <person name="Shea T."/>
            <person name="Shenoy N."/>
            <person name="Sisk P."/>
            <person name="Stolte C."/>
            <person name="Sykes S."/>
            <person name="Walk T."/>
            <person name="White J."/>
            <person name="Yandava C."/>
            <person name="Haas B."/>
            <person name="Nusbaum C."/>
            <person name="Birren B."/>
        </authorList>
    </citation>
    <scope>NUCLEOTIDE SEQUENCE</scope>
    <source>
        <strain evidence="3">ATCC 64411</strain>
    </source>
</reference>
<evidence type="ECO:0000256" key="1">
    <source>
        <dbReference type="SAM" id="SignalP"/>
    </source>
</evidence>
<dbReference type="InterPro" id="IPR001214">
    <property type="entry name" value="SET_dom"/>
</dbReference>
<reference evidence="4" key="4">
    <citation type="journal article" date="2015" name="G3 (Bethesda)">
        <title>Genome sequences of three phytopathogenic species of the Magnaporthaceae family of fungi.</title>
        <authorList>
            <person name="Okagaki L.H."/>
            <person name="Nunes C.C."/>
            <person name="Sailsbery J."/>
            <person name="Clay B."/>
            <person name="Brown D."/>
            <person name="John T."/>
            <person name="Oh Y."/>
            <person name="Young N."/>
            <person name="Fitzgerald M."/>
            <person name="Haas B.J."/>
            <person name="Zeng Q."/>
            <person name="Young S."/>
            <person name="Adiconis X."/>
            <person name="Fan L."/>
            <person name="Levin J.Z."/>
            <person name="Mitchell T.K."/>
            <person name="Okubara P.A."/>
            <person name="Farman M.L."/>
            <person name="Kohn L.M."/>
            <person name="Birren B."/>
            <person name="Ma L.-J."/>
            <person name="Dean R.A."/>
        </authorList>
    </citation>
    <scope>NUCLEOTIDE SEQUENCE</scope>
    <source>
        <strain evidence="4">ATCC 64411 / 73-15</strain>
    </source>
</reference>
<dbReference type="PROSITE" id="PS50280">
    <property type="entry name" value="SET"/>
    <property type="match status" value="1"/>
</dbReference>
<dbReference type="eggNOG" id="KOG2084">
    <property type="taxonomic scope" value="Eukaryota"/>
</dbReference>
<feature type="domain" description="SET" evidence="2">
    <location>
        <begin position="97"/>
        <end position="237"/>
    </location>
</feature>
<dbReference type="AlphaFoldDB" id="A0A0C4EB29"/>
<dbReference type="SUPFAM" id="SSF82199">
    <property type="entry name" value="SET domain"/>
    <property type="match status" value="1"/>
</dbReference>
<dbReference type="EMBL" id="ADBL01002531">
    <property type="status" value="NOT_ANNOTATED_CDS"/>
    <property type="molecule type" value="Genomic_DNA"/>
</dbReference>
<evidence type="ECO:0000259" key="2">
    <source>
        <dbReference type="PROSITE" id="PS50280"/>
    </source>
</evidence>
<dbReference type="EnsemblFungi" id="MAPG_09872T0">
    <property type="protein sequence ID" value="MAPG_09872T0"/>
    <property type="gene ID" value="MAPG_09872"/>
</dbReference>
<keyword evidence="1" id="KW-0732">Signal</keyword>
<dbReference type="EMBL" id="GL876977">
    <property type="protein sequence ID" value="KLU91351.1"/>
    <property type="molecule type" value="Genomic_DNA"/>
</dbReference>
<organism evidence="4 5">
    <name type="scientific">Magnaporthiopsis poae (strain ATCC 64411 / 73-15)</name>
    <name type="common">Kentucky bluegrass fungus</name>
    <name type="synonym">Magnaporthe poae</name>
    <dbReference type="NCBI Taxonomy" id="644358"/>
    <lineage>
        <taxon>Eukaryota</taxon>
        <taxon>Fungi</taxon>
        <taxon>Dikarya</taxon>
        <taxon>Ascomycota</taxon>
        <taxon>Pezizomycotina</taxon>
        <taxon>Sordariomycetes</taxon>
        <taxon>Sordariomycetidae</taxon>
        <taxon>Magnaporthales</taxon>
        <taxon>Magnaporthaceae</taxon>
        <taxon>Magnaporthiopsis</taxon>
    </lineage>
</organism>